<reference evidence="2" key="1">
    <citation type="submission" date="2020-05" db="EMBL/GenBank/DDBJ databases">
        <title>Phylogenomic resolution of chytrid fungi.</title>
        <authorList>
            <person name="Stajich J.E."/>
            <person name="Amses K."/>
            <person name="Simmons R."/>
            <person name="Seto K."/>
            <person name="Myers J."/>
            <person name="Bonds A."/>
            <person name="Quandt C.A."/>
            <person name="Barry K."/>
            <person name="Liu P."/>
            <person name="Grigoriev I."/>
            <person name="Longcore J.E."/>
            <person name="James T.Y."/>
        </authorList>
    </citation>
    <scope>NUCLEOTIDE SEQUENCE</scope>
    <source>
        <strain evidence="2">JEL0513</strain>
    </source>
</reference>
<evidence type="ECO:0000256" key="1">
    <source>
        <dbReference type="SAM" id="MobiDB-lite"/>
    </source>
</evidence>
<protein>
    <submittedName>
        <fullName evidence="2">Uncharacterized protein</fullName>
    </submittedName>
</protein>
<feature type="compositionally biased region" description="Basic and acidic residues" evidence="1">
    <location>
        <begin position="847"/>
        <end position="878"/>
    </location>
</feature>
<proteinExistence type="predicted"/>
<feature type="compositionally biased region" description="Basic and acidic residues" evidence="1">
    <location>
        <begin position="910"/>
        <end position="921"/>
    </location>
</feature>
<accession>A0AAD5TAL4</accession>
<evidence type="ECO:0000313" key="2">
    <source>
        <dbReference type="EMBL" id="KAJ3140360.1"/>
    </source>
</evidence>
<feature type="compositionally biased region" description="Polar residues" evidence="1">
    <location>
        <begin position="837"/>
        <end position="846"/>
    </location>
</feature>
<feature type="region of interest" description="Disordered" evidence="1">
    <location>
        <begin position="502"/>
        <end position="528"/>
    </location>
</feature>
<keyword evidence="3" id="KW-1185">Reference proteome</keyword>
<dbReference type="EMBL" id="JADGJH010000056">
    <property type="protein sequence ID" value="KAJ3140360.1"/>
    <property type="molecule type" value="Genomic_DNA"/>
</dbReference>
<gene>
    <name evidence="2" type="ORF">HK100_010257</name>
</gene>
<comment type="caution">
    <text evidence="2">The sequence shown here is derived from an EMBL/GenBank/DDBJ whole genome shotgun (WGS) entry which is preliminary data.</text>
</comment>
<evidence type="ECO:0000313" key="3">
    <source>
        <dbReference type="Proteomes" id="UP001211907"/>
    </source>
</evidence>
<feature type="compositionally biased region" description="Basic and acidic residues" evidence="1">
    <location>
        <begin position="508"/>
        <end position="524"/>
    </location>
</feature>
<name>A0AAD5TAL4_9FUNG</name>
<sequence>MWSVKLLTRQTEIVIVLSKSDKKQTIMDPQESLKKVQLEIANLTSEQSKFKDLLVIAVVEQKATSGLETLVNSATTDIASLRAKELEILKVLHCLERERRVSISRICSPAMRLDLNSPVVLGKRARHSLRPKYSRSGSFDEDESESEDGLKLRTDRRKYLSRPKNEPDGACSIEVLNNIATVGSEANNKQTATTTPTRLTTFQNELISTGCKSKNYGVEEFAAVTSKNEICKRWVKAHSTMAVIDKLAGIENERDSTMFKNVSAQNHSIQSNPWSAVCVAIEPVAELNVHENKNFITDKLTSGFDKIEQDENVPILRSSEQMPGADVVAKNVALENTGNGAKIVESVETLELEMKNERNSATNNWEIIDTFHEPIKKQYNLSDEFLEIEAENLEDVHGLASKSMSGADTPLGHLLLQSPASNNLLNKKNFEAYETVMTVMEENRQNTYEIICNQEKINEKTGKFCVAKAESKINELPPVTNSENRFWPSSLRPSTINESQLNSEAVEFDEKTTSETKDDNETKMQSDQLNVETPERHENVVFVTAKNITKNVLLYNSEMMLNELREPTVKEEKIETKIKTNELLAEVYSEDGYILTPSSTPIHAFPEMKNPTEFLFPETNAIVYDNIAAECENRTKELIPNLLDHVKWKNFKTSLTAVKWIGSKPNFPPLIKIPSCNIGFPWDGPFSSFSPFQPPAAAPPTAANANTKNLGKTVSNWHKMTETLAGNFDGYECDIEIPVIGWGRRISSDTPCQIQEVSKVVHQIGMNERENLAIKEDALVEEYSYKSGEKCEIKTNAKVLIKLRSEIVDDNMTVAENSIRRTSNYDKSDVQQNLVNSNFDLSSSETEQAKKGSKEPKNEIHPQQEEIQQKSARNRESSDSESNSSGDLNTTRKKKREKESQIRNHKKFSPHSETEEEREAKRESKMLNLAAGHIHCNNNSAWECLYCDDTIYPSMYKAQVHVLDVHFHFQLRFECTVCQSSFRKSQELKTHTKQCNSMAVDAADPEESISESSEKNIEYITKGKNVVDATSSSNLNSLAVSSEIYENTIRNIDRKIQSVQNRTCSIVNLCEDLESNDISELRAADVLQSSNRSPIPSPNIPELNIGFPWDGIPSPIGSNIDRQNACDQN</sequence>
<organism evidence="2 3">
    <name type="scientific">Physocladia obscura</name>
    <dbReference type="NCBI Taxonomy" id="109957"/>
    <lineage>
        <taxon>Eukaryota</taxon>
        <taxon>Fungi</taxon>
        <taxon>Fungi incertae sedis</taxon>
        <taxon>Chytridiomycota</taxon>
        <taxon>Chytridiomycota incertae sedis</taxon>
        <taxon>Chytridiomycetes</taxon>
        <taxon>Chytridiales</taxon>
        <taxon>Chytriomycetaceae</taxon>
        <taxon>Physocladia</taxon>
    </lineage>
</organism>
<feature type="region of interest" description="Disordered" evidence="1">
    <location>
        <begin position="837"/>
        <end position="921"/>
    </location>
</feature>
<dbReference type="Proteomes" id="UP001211907">
    <property type="component" value="Unassembled WGS sequence"/>
</dbReference>
<dbReference type="AlphaFoldDB" id="A0AAD5TAL4"/>